<evidence type="ECO:0000256" key="4">
    <source>
        <dbReference type="SAM" id="SignalP"/>
    </source>
</evidence>
<feature type="compositionally biased region" description="Low complexity" evidence="3">
    <location>
        <begin position="224"/>
        <end position="234"/>
    </location>
</feature>
<dbReference type="CDD" id="cd04216">
    <property type="entry name" value="Phytocyanin"/>
    <property type="match status" value="1"/>
</dbReference>
<dbReference type="InterPro" id="IPR003245">
    <property type="entry name" value="Phytocyanin_dom"/>
</dbReference>
<keyword evidence="2" id="KW-0325">Glycoprotein</keyword>
<dbReference type="GO" id="GO:0009055">
    <property type="term" value="F:electron transfer activity"/>
    <property type="evidence" value="ECO:0007669"/>
    <property type="project" value="InterPro"/>
</dbReference>
<evidence type="ECO:0000313" key="7">
    <source>
        <dbReference type="Proteomes" id="UP000594263"/>
    </source>
</evidence>
<dbReference type="EnsemblPlants" id="Kaladp0036s0012.1.v1.1">
    <property type="protein sequence ID" value="Kaladp0036s0012.1.v1.1"/>
    <property type="gene ID" value="Kaladp0036s0012.v1.1"/>
</dbReference>
<feature type="compositionally biased region" description="Pro residues" evidence="3">
    <location>
        <begin position="126"/>
        <end position="165"/>
    </location>
</feature>
<feature type="signal peptide" evidence="4">
    <location>
        <begin position="1"/>
        <end position="23"/>
    </location>
</feature>
<evidence type="ECO:0000256" key="1">
    <source>
        <dbReference type="ARBA" id="ARBA00022723"/>
    </source>
</evidence>
<dbReference type="Pfam" id="PF02298">
    <property type="entry name" value="Cu_bind_like"/>
    <property type="match status" value="1"/>
</dbReference>
<name>A0A7N0TFH8_KALFE</name>
<dbReference type="GO" id="GO:0046872">
    <property type="term" value="F:metal ion binding"/>
    <property type="evidence" value="ECO:0007669"/>
    <property type="project" value="UniProtKB-KW"/>
</dbReference>
<keyword evidence="1" id="KW-0479">Metal-binding</keyword>
<feature type="domain" description="Phytocyanin" evidence="5">
    <location>
        <begin position="24"/>
        <end position="122"/>
    </location>
</feature>
<dbReference type="InterPro" id="IPR039391">
    <property type="entry name" value="Phytocyanin-like"/>
</dbReference>
<organism evidence="6 7">
    <name type="scientific">Kalanchoe fedtschenkoi</name>
    <name type="common">Lavender scallops</name>
    <name type="synonym">South American air plant</name>
    <dbReference type="NCBI Taxonomy" id="63787"/>
    <lineage>
        <taxon>Eukaryota</taxon>
        <taxon>Viridiplantae</taxon>
        <taxon>Streptophyta</taxon>
        <taxon>Embryophyta</taxon>
        <taxon>Tracheophyta</taxon>
        <taxon>Spermatophyta</taxon>
        <taxon>Magnoliopsida</taxon>
        <taxon>eudicotyledons</taxon>
        <taxon>Gunneridae</taxon>
        <taxon>Pentapetalae</taxon>
        <taxon>Saxifragales</taxon>
        <taxon>Crassulaceae</taxon>
        <taxon>Kalanchoe</taxon>
    </lineage>
</organism>
<reference evidence="6" key="1">
    <citation type="submission" date="2021-01" db="UniProtKB">
        <authorList>
            <consortium name="EnsemblPlants"/>
        </authorList>
    </citation>
    <scope>IDENTIFICATION</scope>
</reference>
<dbReference type="Proteomes" id="UP000594263">
    <property type="component" value="Unplaced"/>
</dbReference>
<dbReference type="PROSITE" id="PS51485">
    <property type="entry name" value="PHYTOCYANIN"/>
    <property type="match status" value="1"/>
</dbReference>
<proteinExistence type="predicted"/>
<feature type="compositionally biased region" description="Low complexity" evidence="3">
    <location>
        <begin position="207"/>
        <end position="216"/>
    </location>
</feature>
<keyword evidence="4" id="KW-0732">Signal</keyword>
<dbReference type="SUPFAM" id="SSF49503">
    <property type="entry name" value="Cupredoxins"/>
    <property type="match status" value="1"/>
</dbReference>
<evidence type="ECO:0000256" key="2">
    <source>
        <dbReference type="ARBA" id="ARBA00023180"/>
    </source>
</evidence>
<dbReference type="GO" id="GO:0005886">
    <property type="term" value="C:plasma membrane"/>
    <property type="evidence" value="ECO:0007669"/>
    <property type="project" value="TreeGrafter"/>
</dbReference>
<dbReference type="Gramene" id="Kaladp0036s0012.1.v1.1">
    <property type="protein sequence ID" value="Kaladp0036s0012.1.v1.1"/>
    <property type="gene ID" value="Kaladp0036s0012.v1.1"/>
</dbReference>
<protein>
    <recommendedName>
        <fullName evidence="5">Phytocyanin domain-containing protein</fullName>
    </recommendedName>
</protein>
<dbReference type="Gene3D" id="2.60.40.420">
    <property type="entry name" value="Cupredoxins - blue copper proteins"/>
    <property type="match status" value="1"/>
</dbReference>
<dbReference type="AlphaFoldDB" id="A0A7N0TFH8"/>
<dbReference type="PANTHER" id="PTHR33021">
    <property type="entry name" value="BLUE COPPER PROTEIN"/>
    <property type="match status" value="1"/>
</dbReference>
<feature type="chain" id="PRO_5029565280" description="Phytocyanin domain-containing protein" evidence="4">
    <location>
        <begin position="24"/>
        <end position="254"/>
    </location>
</feature>
<dbReference type="OMA" id="TMAANHT"/>
<dbReference type="PANTHER" id="PTHR33021:SF339">
    <property type="entry name" value="OS07G0570600 PROTEIN"/>
    <property type="match status" value="1"/>
</dbReference>
<sequence>MATMRYAVRCLAVAAMLMTVAKAETYTVGDTDGWSSGVEYTAWVSGKSFKVGDNLVFRYLPNHDVLEVSKADYDSCSPDSPINSDNSGSTTISLKSIGKRYFICGTIGHCDQGMKLAVDTLGSSSSPPPPAATPPPAISPPSPATPPPAASPPPSSPATPPPAATPPSSSTPDTPPTTTPASPPVSSPPPKTSSPNSAPTMSPPAKSPTGSPNTSPGVPPPPVSKVTPTPQPSSGYKISYGASFAFALIILAAI</sequence>
<evidence type="ECO:0000259" key="5">
    <source>
        <dbReference type="PROSITE" id="PS51485"/>
    </source>
</evidence>
<dbReference type="FunFam" id="2.60.40.420:FF:000003">
    <property type="entry name" value="Blue copper"/>
    <property type="match status" value="1"/>
</dbReference>
<feature type="compositionally biased region" description="Pro residues" evidence="3">
    <location>
        <begin position="173"/>
        <end position="192"/>
    </location>
</feature>
<feature type="region of interest" description="Disordered" evidence="3">
    <location>
        <begin position="120"/>
        <end position="237"/>
    </location>
</feature>
<accession>A0A7N0TFH8</accession>
<dbReference type="InterPro" id="IPR008972">
    <property type="entry name" value="Cupredoxin"/>
</dbReference>
<keyword evidence="7" id="KW-1185">Reference proteome</keyword>
<evidence type="ECO:0000313" key="6">
    <source>
        <dbReference type="EnsemblPlants" id="Kaladp0036s0012.1.v1.1"/>
    </source>
</evidence>
<evidence type="ECO:0000256" key="3">
    <source>
        <dbReference type="SAM" id="MobiDB-lite"/>
    </source>
</evidence>